<gene>
    <name evidence="1" type="ORF">IscW_ISCW023073</name>
</gene>
<dbReference type="InParanoid" id="B7QLY5"/>
<dbReference type="EnsemblMetazoa" id="ISCW023073-RA">
    <property type="protein sequence ID" value="ISCW023073-PA"/>
    <property type="gene ID" value="ISCW023073"/>
</dbReference>
<sequence>MFEVTCLEFTARLWGDDDGTVYHRDNSFKAGRNSGLQTLLGDIWESCCCVCEESSMYKCVHTVNNEHAKKCYKTQRSTRKIGNRGLRVPSYRELCRGKQGGREFFVPFYGAAVGSRRNRRQRGDAETSSCVQVARKCRDVIPRLGGSKCNKRSLGDRRALDSACCGRRKSFAE</sequence>
<evidence type="ECO:0000313" key="2">
    <source>
        <dbReference type="EnsemblMetazoa" id="ISCW023073-PA"/>
    </source>
</evidence>
<dbReference type="Proteomes" id="UP000001555">
    <property type="component" value="Unassembled WGS sequence"/>
</dbReference>
<dbReference type="VEuPathDB" id="VectorBase:ISCI023073"/>
<dbReference type="VEuPathDB" id="VectorBase:ISCW023073"/>
<dbReference type="PaxDb" id="6945-B7QLY5"/>
<name>B7QLY5_IXOSC</name>
<dbReference type="AlphaFoldDB" id="B7QLY5"/>
<keyword evidence="3" id="KW-1185">Reference proteome</keyword>
<reference evidence="2" key="2">
    <citation type="submission" date="2020-05" db="UniProtKB">
        <authorList>
            <consortium name="EnsemblMetazoa"/>
        </authorList>
    </citation>
    <scope>IDENTIFICATION</scope>
    <source>
        <strain evidence="2">wikel</strain>
    </source>
</reference>
<evidence type="ECO:0000313" key="3">
    <source>
        <dbReference type="Proteomes" id="UP000001555"/>
    </source>
</evidence>
<dbReference type="HOGENOM" id="CLU_1549353_0_0_1"/>
<evidence type="ECO:0000313" key="1">
    <source>
        <dbReference type="EMBL" id="EEC19857.1"/>
    </source>
</evidence>
<dbReference type="EMBL" id="DS968596">
    <property type="protein sequence ID" value="EEC19857.1"/>
    <property type="molecule type" value="Genomic_DNA"/>
</dbReference>
<protein>
    <submittedName>
        <fullName evidence="1 2">Uncharacterized protein</fullName>
    </submittedName>
</protein>
<dbReference type="EMBL" id="ABJB010005104">
    <property type="status" value="NOT_ANNOTATED_CDS"/>
    <property type="molecule type" value="Genomic_DNA"/>
</dbReference>
<organism>
    <name type="scientific">Ixodes scapularis</name>
    <name type="common">Black-legged tick</name>
    <name type="synonym">Deer tick</name>
    <dbReference type="NCBI Taxonomy" id="6945"/>
    <lineage>
        <taxon>Eukaryota</taxon>
        <taxon>Metazoa</taxon>
        <taxon>Ecdysozoa</taxon>
        <taxon>Arthropoda</taxon>
        <taxon>Chelicerata</taxon>
        <taxon>Arachnida</taxon>
        <taxon>Acari</taxon>
        <taxon>Parasitiformes</taxon>
        <taxon>Ixodida</taxon>
        <taxon>Ixodoidea</taxon>
        <taxon>Ixodidae</taxon>
        <taxon>Ixodinae</taxon>
        <taxon>Ixodes</taxon>
    </lineage>
</organism>
<reference evidence="1 3" key="1">
    <citation type="submission" date="2008-03" db="EMBL/GenBank/DDBJ databases">
        <title>Annotation of Ixodes scapularis.</title>
        <authorList>
            <consortium name="Ixodes scapularis Genome Project Consortium"/>
            <person name="Caler E."/>
            <person name="Hannick L.I."/>
            <person name="Bidwell S."/>
            <person name="Joardar V."/>
            <person name="Thiagarajan M."/>
            <person name="Amedeo P."/>
            <person name="Galinsky K.J."/>
            <person name="Schobel S."/>
            <person name="Inman J."/>
            <person name="Hostetler J."/>
            <person name="Miller J."/>
            <person name="Hammond M."/>
            <person name="Megy K."/>
            <person name="Lawson D."/>
            <person name="Kodira C."/>
            <person name="Sutton G."/>
            <person name="Meyer J."/>
            <person name="Hill C.A."/>
            <person name="Birren B."/>
            <person name="Nene V."/>
            <person name="Collins F."/>
            <person name="Alarcon-Chaidez F."/>
            <person name="Wikel S."/>
            <person name="Strausberg R."/>
        </authorList>
    </citation>
    <scope>NUCLEOTIDE SEQUENCE [LARGE SCALE GENOMIC DNA]</scope>
    <source>
        <strain evidence="3">Wikel</strain>
        <strain evidence="1">Wikel colony</strain>
    </source>
</reference>
<proteinExistence type="predicted"/>
<accession>B7QLY5</accession>